<evidence type="ECO:0000256" key="1">
    <source>
        <dbReference type="SAM" id="Phobius"/>
    </source>
</evidence>
<dbReference type="STRING" id="36842.SAMN02194393_03681"/>
<evidence type="ECO:0000313" key="2">
    <source>
        <dbReference type="EMBL" id="SKC81938.1"/>
    </source>
</evidence>
<dbReference type="AlphaFoldDB" id="A0A1T5M2F0"/>
<feature type="transmembrane region" description="Helical" evidence="1">
    <location>
        <begin position="12"/>
        <end position="34"/>
    </location>
</feature>
<accession>A0A1T5M2F0</accession>
<reference evidence="2 3" key="1">
    <citation type="submission" date="2017-02" db="EMBL/GenBank/DDBJ databases">
        <authorList>
            <person name="Peterson S.W."/>
        </authorList>
    </citation>
    <scope>NUCLEOTIDE SEQUENCE [LARGE SCALE GENOMIC DNA]</scope>
    <source>
        <strain evidence="2 3">M1</strain>
    </source>
</reference>
<dbReference type="OrthoDB" id="1798417at2"/>
<keyword evidence="1" id="KW-0472">Membrane</keyword>
<keyword evidence="3" id="KW-1185">Reference proteome</keyword>
<dbReference type="RefSeq" id="WP_079493553.1">
    <property type="nucleotide sequence ID" value="NZ_FUZT01000009.1"/>
</dbReference>
<protein>
    <submittedName>
        <fullName evidence="2">Uncharacterized protein</fullName>
    </submittedName>
</protein>
<keyword evidence="1" id="KW-0812">Transmembrane</keyword>
<feature type="transmembrane region" description="Helical" evidence="1">
    <location>
        <begin position="141"/>
        <end position="165"/>
    </location>
</feature>
<dbReference type="Proteomes" id="UP000190285">
    <property type="component" value="Unassembled WGS sequence"/>
</dbReference>
<organism evidence="2 3">
    <name type="scientific">Maledivibacter halophilus</name>
    <dbReference type="NCBI Taxonomy" id="36842"/>
    <lineage>
        <taxon>Bacteria</taxon>
        <taxon>Bacillati</taxon>
        <taxon>Bacillota</taxon>
        <taxon>Clostridia</taxon>
        <taxon>Peptostreptococcales</taxon>
        <taxon>Caminicellaceae</taxon>
        <taxon>Maledivibacter</taxon>
    </lineage>
</organism>
<feature type="transmembrane region" description="Helical" evidence="1">
    <location>
        <begin position="46"/>
        <end position="66"/>
    </location>
</feature>
<dbReference type="EMBL" id="FUZT01000009">
    <property type="protein sequence ID" value="SKC81938.1"/>
    <property type="molecule type" value="Genomic_DNA"/>
</dbReference>
<evidence type="ECO:0000313" key="3">
    <source>
        <dbReference type="Proteomes" id="UP000190285"/>
    </source>
</evidence>
<name>A0A1T5M2F0_9FIRM</name>
<proteinExistence type="predicted"/>
<feature type="transmembrane region" description="Helical" evidence="1">
    <location>
        <begin position="87"/>
        <end position="108"/>
    </location>
</feature>
<gene>
    <name evidence="2" type="ORF">SAMN02194393_03681</name>
</gene>
<keyword evidence="1" id="KW-1133">Transmembrane helix</keyword>
<sequence length="179" mass="20327">MNYKVISKMSCKIISIYMFFKFITAFQSFFYVFYPNSQAQIEQNSVFFFLPFIISLFLSIILWVFADKISSYMVKEPTNSSNNVKVDYIELQAIAFSVVGITVLVNSIPQIIRLGIDMKTIVSNDIIANWDMLLRTTKSQMIGYIIKTILGLWLLFGSNGIVGLVKTLRTAGVKGPNDE</sequence>